<dbReference type="RefSeq" id="XP_058327511.1">
    <property type="nucleotide sequence ID" value="XM_058477166.1"/>
</dbReference>
<protein>
    <submittedName>
        <fullName evidence="1">Uncharacterized protein</fullName>
    </submittedName>
</protein>
<dbReference type="OrthoDB" id="4225813at2759"/>
<sequence length="202" mass="22569">MHSPVDYFVNSIARLIVHYCNLFSVDNVMELILYIVRHLPTTQHPSEHRTMTAAKHQLNMKFANDPSKTRKLVWHAAQIHAVANEYVVSAPCEILRVFMGAILLLAFSKYCPKLAASDEGSASDRPMVFLDRLDPTNTQAGLVEVWIKHGGPASLSGVSDIHSSELAATVCRRTQGLLEKAQCWGLSNKFVKILHMFQDAEI</sequence>
<organism evidence="1 2">
    <name type="scientific">Penicillium chermesinum</name>
    <dbReference type="NCBI Taxonomy" id="63820"/>
    <lineage>
        <taxon>Eukaryota</taxon>
        <taxon>Fungi</taxon>
        <taxon>Dikarya</taxon>
        <taxon>Ascomycota</taxon>
        <taxon>Pezizomycotina</taxon>
        <taxon>Eurotiomycetes</taxon>
        <taxon>Eurotiomycetidae</taxon>
        <taxon>Eurotiales</taxon>
        <taxon>Aspergillaceae</taxon>
        <taxon>Penicillium</taxon>
    </lineage>
</organism>
<name>A0A9W9NR08_9EURO</name>
<gene>
    <name evidence="1" type="ORF">N7468_007870</name>
</gene>
<proteinExistence type="predicted"/>
<dbReference type="GeneID" id="83204469"/>
<keyword evidence="2" id="KW-1185">Reference proteome</keyword>
<reference evidence="1" key="1">
    <citation type="submission" date="2022-11" db="EMBL/GenBank/DDBJ databases">
        <authorList>
            <person name="Petersen C."/>
        </authorList>
    </citation>
    <scope>NUCLEOTIDE SEQUENCE</scope>
    <source>
        <strain evidence="1">IBT 19713</strain>
    </source>
</reference>
<comment type="caution">
    <text evidence="1">The sequence shown here is derived from an EMBL/GenBank/DDBJ whole genome shotgun (WGS) entry which is preliminary data.</text>
</comment>
<dbReference type="AlphaFoldDB" id="A0A9W9NR08"/>
<dbReference type="Proteomes" id="UP001150941">
    <property type="component" value="Unassembled WGS sequence"/>
</dbReference>
<dbReference type="EMBL" id="JAPQKS010000006">
    <property type="protein sequence ID" value="KAJ5223328.1"/>
    <property type="molecule type" value="Genomic_DNA"/>
</dbReference>
<evidence type="ECO:0000313" key="2">
    <source>
        <dbReference type="Proteomes" id="UP001150941"/>
    </source>
</evidence>
<evidence type="ECO:0000313" key="1">
    <source>
        <dbReference type="EMBL" id="KAJ5223328.1"/>
    </source>
</evidence>
<reference evidence="1" key="2">
    <citation type="journal article" date="2023" name="IMA Fungus">
        <title>Comparative genomic study of the Penicillium genus elucidates a diverse pangenome and 15 lateral gene transfer events.</title>
        <authorList>
            <person name="Petersen C."/>
            <person name="Sorensen T."/>
            <person name="Nielsen M.R."/>
            <person name="Sondergaard T.E."/>
            <person name="Sorensen J.L."/>
            <person name="Fitzpatrick D.A."/>
            <person name="Frisvad J.C."/>
            <person name="Nielsen K.L."/>
        </authorList>
    </citation>
    <scope>NUCLEOTIDE SEQUENCE</scope>
    <source>
        <strain evidence="1">IBT 19713</strain>
    </source>
</reference>
<accession>A0A9W9NR08</accession>